<dbReference type="GeneID" id="91098197"/>
<keyword evidence="3" id="KW-1185">Reference proteome</keyword>
<protein>
    <submittedName>
        <fullName evidence="2">Uncharacterized protein</fullName>
    </submittedName>
</protein>
<gene>
    <name evidence="2" type="ORF">L201_007529</name>
</gene>
<evidence type="ECO:0000313" key="2">
    <source>
        <dbReference type="EMBL" id="WWC92570.1"/>
    </source>
</evidence>
<reference evidence="2 3" key="1">
    <citation type="submission" date="2024-01" db="EMBL/GenBank/DDBJ databases">
        <title>Comparative genomics of Cryptococcus and Kwoniella reveals pathogenesis evolution and contrasting modes of karyotype evolution via chromosome fusion or intercentromeric recombination.</title>
        <authorList>
            <person name="Coelho M.A."/>
            <person name="David-Palma M."/>
            <person name="Shea T."/>
            <person name="Bowers K."/>
            <person name="McGinley-Smith S."/>
            <person name="Mohammad A.W."/>
            <person name="Gnirke A."/>
            <person name="Yurkov A.M."/>
            <person name="Nowrousian M."/>
            <person name="Sun S."/>
            <person name="Cuomo C.A."/>
            <person name="Heitman J."/>
        </authorList>
    </citation>
    <scope>NUCLEOTIDE SEQUENCE [LARGE SCALE GENOMIC DNA]</scope>
    <source>
        <strain evidence="2 3">CBS 6074</strain>
    </source>
</reference>
<dbReference type="EMBL" id="CP144107">
    <property type="protein sequence ID" value="WWC92570.1"/>
    <property type="molecule type" value="Genomic_DNA"/>
</dbReference>
<evidence type="ECO:0000256" key="1">
    <source>
        <dbReference type="SAM" id="MobiDB-lite"/>
    </source>
</evidence>
<dbReference type="RefSeq" id="XP_066079332.1">
    <property type="nucleotide sequence ID" value="XM_066223235.1"/>
</dbReference>
<proteinExistence type="predicted"/>
<evidence type="ECO:0000313" key="3">
    <source>
        <dbReference type="Proteomes" id="UP001355207"/>
    </source>
</evidence>
<accession>A0AAX4K6Y8</accession>
<sequence>MSDKTTLNLPQLRYSHQWQRVTEDDGSRWLVGADEITCPNPTGKSGDPCGDLGMLNYRINITDNHEQWTQALNESIFLTSVQCAKCDEFIDVPNRNYNPWNTNQTLLNGNYLSIENIHSKAPNGDICIKDSQKCISSHDERANIKDYLNNKLAGQNHPESSVALWATNKSHSLWLNRSIDTKLSPYVEYYWTGKKTKDGKPDILKSERLSIYPMTNARKSTTLGSLRKTWLDHVNALSAPGQQPSGSTYTQALVQPPIVPTAASGSSSITKLREVFSRDRSSKSTEQPLTGDPRYGHMSRRSLEALRSRGQQPRPLTTSGSADTSGLHELPNSTRRPIAEVPGSTPSTTEMTRDDSPEPEVSGTSGYFDVGANPYM</sequence>
<feature type="compositionally biased region" description="Polar residues" evidence="1">
    <location>
        <begin position="309"/>
        <end position="324"/>
    </location>
</feature>
<name>A0AAX4K6Y8_9TREE</name>
<organism evidence="2 3">
    <name type="scientific">Kwoniella dendrophila CBS 6074</name>
    <dbReference type="NCBI Taxonomy" id="1295534"/>
    <lineage>
        <taxon>Eukaryota</taxon>
        <taxon>Fungi</taxon>
        <taxon>Dikarya</taxon>
        <taxon>Basidiomycota</taxon>
        <taxon>Agaricomycotina</taxon>
        <taxon>Tremellomycetes</taxon>
        <taxon>Tremellales</taxon>
        <taxon>Cryptococcaceae</taxon>
        <taxon>Kwoniella</taxon>
    </lineage>
</organism>
<feature type="region of interest" description="Disordered" evidence="1">
    <location>
        <begin position="275"/>
        <end position="376"/>
    </location>
</feature>
<dbReference type="AlphaFoldDB" id="A0AAX4K6Y8"/>
<dbReference type="Proteomes" id="UP001355207">
    <property type="component" value="Chromosome 10"/>
</dbReference>